<evidence type="ECO:0000313" key="1">
    <source>
        <dbReference type="EMBL" id="TWU21814.1"/>
    </source>
</evidence>
<dbReference type="Proteomes" id="UP000318437">
    <property type="component" value="Unassembled WGS sequence"/>
</dbReference>
<protein>
    <submittedName>
        <fullName evidence="1">Uncharacterized protein</fullName>
    </submittedName>
</protein>
<accession>A0A5C6CE81</accession>
<gene>
    <name evidence="1" type="ORF">Pla144_45100</name>
</gene>
<evidence type="ECO:0000313" key="2">
    <source>
        <dbReference type="Proteomes" id="UP000318437"/>
    </source>
</evidence>
<dbReference type="EMBL" id="SJPS01000009">
    <property type="protein sequence ID" value="TWU21814.1"/>
    <property type="molecule type" value="Genomic_DNA"/>
</dbReference>
<dbReference type="AlphaFoldDB" id="A0A5C6CE81"/>
<proteinExistence type="predicted"/>
<name>A0A5C6CE81_9BACT</name>
<reference evidence="1 2" key="1">
    <citation type="submission" date="2019-02" db="EMBL/GenBank/DDBJ databases">
        <title>Deep-cultivation of Planctomycetes and their phenomic and genomic characterization uncovers novel biology.</title>
        <authorList>
            <person name="Wiegand S."/>
            <person name="Jogler M."/>
            <person name="Boedeker C."/>
            <person name="Pinto D."/>
            <person name="Vollmers J."/>
            <person name="Rivas-Marin E."/>
            <person name="Kohn T."/>
            <person name="Peeters S.H."/>
            <person name="Heuer A."/>
            <person name="Rast P."/>
            <person name="Oberbeckmann S."/>
            <person name="Bunk B."/>
            <person name="Jeske O."/>
            <person name="Meyerdierks A."/>
            <person name="Storesund J.E."/>
            <person name="Kallscheuer N."/>
            <person name="Luecker S."/>
            <person name="Lage O.M."/>
            <person name="Pohl T."/>
            <person name="Merkel B.J."/>
            <person name="Hornburger P."/>
            <person name="Mueller R.-W."/>
            <person name="Bruemmer F."/>
            <person name="Labrenz M."/>
            <person name="Spormann A.M."/>
            <person name="Op Den Camp H."/>
            <person name="Overmann J."/>
            <person name="Amann R."/>
            <person name="Jetten M.S.M."/>
            <person name="Mascher T."/>
            <person name="Medema M.H."/>
            <person name="Devos D.P."/>
            <person name="Kaster A.-K."/>
            <person name="Ovreas L."/>
            <person name="Rohde M."/>
            <person name="Galperin M.Y."/>
            <person name="Jogler C."/>
        </authorList>
    </citation>
    <scope>NUCLEOTIDE SEQUENCE [LARGE SCALE GENOMIC DNA]</scope>
    <source>
        <strain evidence="1 2">Pla144</strain>
    </source>
</reference>
<comment type="caution">
    <text evidence="1">The sequence shown here is derived from an EMBL/GenBank/DDBJ whole genome shotgun (WGS) entry which is preliminary data.</text>
</comment>
<organism evidence="1 2">
    <name type="scientific">Bythopirellula polymerisocia</name>
    <dbReference type="NCBI Taxonomy" id="2528003"/>
    <lineage>
        <taxon>Bacteria</taxon>
        <taxon>Pseudomonadati</taxon>
        <taxon>Planctomycetota</taxon>
        <taxon>Planctomycetia</taxon>
        <taxon>Pirellulales</taxon>
        <taxon>Lacipirellulaceae</taxon>
        <taxon>Bythopirellula</taxon>
    </lineage>
</organism>
<sequence>MRACTTIYKVFRHLTSERGSSIDRHPVSDVRIPLANTLYRYHFGSKIPAEDIEASLLLSILSTESLHGASQVRLDTAHYLDDTKHACVIDASTQVGCDLNRLFLGFLSREFGDDSFSVERIEKSACKSSEDDQ</sequence>
<keyword evidence="2" id="KW-1185">Reference proteome</keyword>